<dbReference type="Proteomes" id="UP001470230">
    <property type="component" value="Unassembled WGS sequence"/>
</dbReference>
<organism evidence="1 2">
    <name type="scientific">Tritrichomonas musculus</name>
    <dbReference type="NCBI Taxonomy" id="1915356"/>
    <lineage>
        <taxon>Eukaryota</taxon>
        <taxon>Metamonada</taxon>
        <taxon>Parabasalia</taxon>
        <taxon>Tritrichomonadida</taxon>
        <taxon>Tritrichomonadidae</taxon>
        <taxon>Tritrichomonas</taxon>
    </lineage>
</organism>
<reference evidence="1 2" key="1">
    <citation type="submission" date="2024-04" db="EMBL/GenBank/DDBJ databases">
        <title>Tritrichomonas musculus Genome.</title>
        <authorList>
            <person name="Alves-Ferreira E."/>
            <person name="Grigg M."/>
            <person name="Lorenzi H."/>
            <person name="Galac M."/>
        </authorList>
    </citation>
    <scope>NUCLEOTIDE SEQUENCE [LARGE SCALE GENOMIC DNA]</scope>
    <source>
        <strain evidence="1 2">EAF2021</strain>
    </source>
</reference>
<comment type="caution">
    <text evidence="1">The sequence shown here is derived from an EMBL/GenBank/DDBJ whole genome shotgun (WGS) entry which is preliminary data.</text>
</comment>
<gene>
    <name evidence="1" type="ORF">M9Y10_006636</name>
</gene>
<keyword evidence="2" id="KW-1185">Reference proteome</keyword>
<name>A0ABR2JGL5_9EUKA</name>
<evidence type="ECO:0000313" key="1">
    <source>
        <dbReference type="EMBL" id="KAK8876427.1"/>
    </source>
</evidence>
<proteinExistence type="predicted"/>
<evidence type="ECO:0000313" key="2">
    <source>
        <dbReference type="Proteomes" id="UP001470230"/>
    </source>
</evidence>
<sequence>MFSPLDAELYVKLSPLTDTDHRYVIRCRNNPIQRFKVSFNTQLNTIASYVFARMAGQNIQQVVNGSPNINNCCLNCNYNNCNANLLGGYGPNNSSTFSPPVSGAMRVTLSVQRLGSFVSVPLSITISDLMMMTSMKDEALLFYAFVQPSSQRIVSSPTNNIIDSCIGGNQMLVENNYPTSQVYPMTPQKQYQTMPLTPPSQLQSSIASPAPSPPQIYSSPMMFSSSSIGKCPQQQVYYQKSNYQPNINSFQSPPVVKNQRSTSPNWAEVPTSPSCTLFHTGISMYADSFGTMPPSFGFDQSSNSFSNSYSSSLNGEEQSRESIKLKESLEALIHRSSQVNSC</sequence>
<dbReference type="EMBL" id="JAPFFF010000012">
    <property type="protein sequence ID" value="KAK8876427.1"/>
    <property type="molecule type" value="Genomic_DNA"/>
</dbReference>
<protein>
    <submittedName>
        <fullName evidence="1">Uncharacterized protein</fullName>
    </submittedName>
</protein>
<accession>A0ABR2JGL5</accession>